<dbReference type="InterPro" id="IPR029063">
    <property type="entry name" value="SAM-dependent_MTases_sf"/>
</dbReference>
<protein>
    <submittedName>
        <fullName evidence="3">Class I SAM-dependent DNA methyltransferase</fullName>
    </submittedName>
</protein>
<keyword evidence="3" id="KW-0489">Methyltransferase</keyword>
<dbReference type="Proteomes" id="UP001596504">
    <property type="component" value="Unassembled WGS sequence"/>
</dbReference>
<comment type="caution">
    <text evidence="3">The sequence shown here is derived from an EMBL/GenBank/DDBJ whole genome shotgun (WGS) entry which is preliminary data.</text>
</comment>
<dbReference type="EMBL" id="JBHTCJ010000001">
    <property type="protein sequence ID" value="MFC7340332.1"/>
    <property type="molecule type" value="Genomic_DNA"/>
</dbReference>
<dbReference type="Pfam" id="PF13649">
    <property type="entry name" value="Methyltransf_25"/>
    <property type="match status" value="1"/>
</dbReference>
<keyword evidence="3" id="KW-0808">Transferase</keyword>
<dbReference type="GO" id="GO:0008168">
    <property type="term" value="F:methyltransferase activity"/>
    <property type="evidence" value="ECO:0007669"/>
    <property type="project" value="UniProtKB-KW"/>
</dbReference>
<dbReference type="CDD" id="cd02440">
    <property type="entry name" value="AdoMet_MTases"/>
    <property type="match status" value="1"/>
</dbReference>
<feature type="region of interest" description="Disordered" evidence="1">
    <location>
        <begin position="1"/>
        <end position="32"/>
    </location>
</feature>
<dbReference type="InterPro" id="IPR041698">
    <property type="entry name" value="Methyltransf_25"/>
</dbReference>
<proteinExistence type="predicted"/>
<keyword evidence="4" id="KW-1185">Reference proteome</keyword>
<organism evidence="3 4">
    <name type="scientific">Saccharopolyspora griseoalba</name>
    <dbReference type="NCBI Taxonomy" id="1431848"/>
    <lineage>
        <taxon>Bacteria</taxon>
        <taxon>Bacillati</taxon>
        <taxon>Actinomycetota</taxon>
        <taxon>Actinomycetes</taxon>
        <taxon>Pseudonocardiales</taxon>
        <taxon>Pseudonocardiaceae</taxon>
        <taxon>Saccharopolyspora</taxon>
    </lineage>
</organism>
<dbReference type="SUPFAM" id="SSF53335">
    <property type="entry name" value="S-adenosyl-L-methionine-dependent methyltransferases"/>
    <property type="match status" value="1"/>
</dbReference>
<evidence type="ECO:0000313" key="3">
    <source>
        <dbReference type="EMBL" id="MFC7340332.1"/>
    </source>
</evidence>
<evidence type="ECO:0000313" key="4">
    <source>
        <dbReference type="Proteomes" id="UP001596504"/>
    </source>
</evidence>
<evidence type="ECO:0000256" key="1">
    <source>
        <dbReference type="SAM" id="MobiDB-lite"/>
    </source>
</evidence>
<gene>
    <name evidence="3" type="ORF">ACFQRI_02830</name>
</gene>
<reference evidence="4" key="1">
    <citation type="journal article" date="2019" name="Int. J. Syst. Evol. Microbiol.">
        <title>The Global Catalogue of Microorganisms (GCM) 10K type strain sequencing project: providing services to taxonomists for standard genome sequencing and annotation.</title>
        <authorList>
            <consortium name="The Broad Institute Genomics Platform"/>
            <consortium name="The Broad Institute Genome Sequencing Center for Infectious Disease"/>
            <person name="Wu L."/>
            <person name="Ma J."/>
        </authorList>
    </citation>
    <scope>NUCLEOTIDE SEQUENCE [LARGE SCALE GENOMIC DNA]</scope>
    <source>
        <strain evidence="4">WLHS5</strain>
    </source>
</reference>
<name>A0ABW2LCZ4_9PSEU</name>
<feature type="domain" description="Methyltransferase" evidence="2">
    <location>
        <begin position="49"/>
        <end position="141"/>
    </location>
</feature>
<accession>A0ABW2LCZ4</accession>
<dbReference type="Gene3D" id="3.40.50.150">
    <property type="entry name" value="Vaccinia Virus protein VP39"/>
    <property type="match status" value="1"/>
</dbReference>
<dbReference type="RefSeq" id="WP_380664044.1">
    <property type="nucleotide sequence ID" value="NZ_JBHTCJ010000001.1"/>
</dbReference>
<dbReference type="GO" id="GO:0032259">
    <property type="term" value="P:methylation"/>
    <property type="evidence" value="ECO:0007669"/>
    <property type="project" value="UniProtKB-KW"/>
</dbReference>
<sequence length="254" mass="27741">MTTSADDPADGWFPESIASDYDNPGGANTPETITPAVDLLAELADGPALEFAIGTGRIAAPLATRGIPVSGIELSRAMAARISSKPGGETIDVTIGDMTTTRVPGTFSLVYLVFNTINNVTTQHGQVEVFRNAAAHLRPGGHFLIEVGVPDLRHLPPGQNTVPFHLETSGDDHRYAGFDHYDVVTQQFTSNHITVTPDGRGEFRSIPFRYAWPAELDLMARIAGMTLTHRWADWNRTRFTEDSTQHISIWRTTT</sequence>
<evidence type="ECO:0000259" key="2">
    <source>
        <dbReference type="Pfam" id="PF13649"/>
    </source>
</evidence>